<dbReference type="Proteomes" id="UP000248536">
    <property type="component" value="Chromosome"/>
</dbReference>
<protein>
    <submittedName>
        <fullName evidence="1">Uncharacterized protein</fullName>
    </submittedName>
</protein>
<dbReference type="AlphaFoldDB" id="A0A2Z4LWS1"/>
<dbReference type="RefSeq" id="WP_112379569.1">
    <property type="nucleotide sequence ID" value="NZ_CP030104.1"/>
</dbReference>
<proteinExistence type="predicted"/>
<gene>
    <name evidence="1" type="ORF">HME9304_03304</name>
</gene>
<keyword evidence="2" id="KW-1185">Reference proteome</keyword>
<evidence type="ECO:0000313" key="1">
    <source>
        <dbReference type="EMBL" id="AWX46272.1"/>
    </source>
</evidence>
<reference evidence="1 2" key="1">
    <citation type="submission" date="2018-06" db="EMBL/GenBank/DDBJ databases">
        <title>Spongiibacterium sp. HME9304 Genome sequencing and assembly.</title>
        <authorList>
            <person name="Kang H."/>
            <person name="Kim H."/>
            <person name="Joh K."/>
        </authorList>
    </citation>
    <scope>NUCLEOTIDE SEQUENCE [LARGE SCALE GENOMIC DNA]</scope>
    <source>
        <strain evidence="1 2">HME9304</strain>
    </source>
</reference>
<accession>A0A2Z4LWS1</accession>
<sequence>MGYYELLESRRKAIFDAIKEPEYQAILDEAILQGYTLPIATDQAKQNKIVTNLKQNGEWFNKDIIGYFKGSGDIGFKSINWVNPTGVKFIENGTGGLVWTTTGVKGDGINSLVLGYNPTDDGGNYALNNSGIMLEIVTSFISNEECLRANFGITGRCVQLRTQATFQYINSNGSGSREIINLNQIGFIGITLLTGTFRGTLNGVNIEAATVGKNPDQIPDTDFEVFRVGGVRGDMEIGMILIGSSFNHSNLYDSIS</sequence>
<dbReference type="EMBL" id="CP030104">
    <property type="protein sequence ID" value="AWX46272.1"/>
    <property type="molecule type" value="Genomic_DNA"/>
</dbReference>
<dbReference type="KEGG" id="spon:HME9304_03304"/>
<name>A0A2Z4LWS1_9FLAO</name>
<organism evidence="1 2">
    <name type="scientific">Flagellimonas maritima</name>
    <dbReference type="NCBI Taxonomy" id="1383885"/>
    <lineage>
        <taxon>Bacteria</taxon>
        <taxon>Pseudomonadati</taxon>
        <taxon>Bacteroidota</taxon>
        <taxon>Flavobacteriia</taxon>
        <taxon>Flavobacteriales</taxon>
        <taxon>Flavobacteriaceae</taxon>
        <taxon>Flagellimonas</taxon>
    </lineage>
</organism>
<evidence type="ECO:0000313" key="2">
    <source>
        <dbReference type="Proteomes" id="UP000248536"/>
    </source>
</evidence>